<evidence type="ECO:0000313" key="1">
    <source>
        <dbReference type="EMBL" id="KAK5166100.1"/>
    </source>
</evidence>
<sequence>MFDLTFTGPKEQLQDLTFERIANELTRMICATLLDYILLQLSVYHILQSFGLLAPKTTYGIDIYTLCGGALDLAFQVLLLQSLRALAFTLISDNKDAKTTTPRPAFTSFIRKNASNYAIWAVMLAYGTKVVQRRQAGLPPPTVDAFPEFDWLMSEAVPFLRGLHVSLTSQWILGRVLGWD</sequence>
<name>A0AAV9P170_9PEZI</name>
<dbReference type="EMBL" id="JAVRRT010000014">
    <property type="protein sequence ID" value="KAK5166100.1"/>
    <property type="molecule type" value="Genomic_DNA"/>
</dbReference>
<dbReference type="AlphaFoldDB" id="A0AAV9P170"/>
<organism evidence="1 2">
    <name type="scientific">Saxophila tyrrhenica</name>
    <dbReference type="NCBI Taxonomy" id="1690608"/>
    <lineage>
        <taxon>Eukaryota</taxon>
        <taxon>Fungi</taxon>
        <taxon>Dikarya</taxon>
        <taxon>Ascomycota</taxon>
        <taxon>Pezizomycotina</taxon>
        <taxon>Dothideomycetes</taxon>
        <taxon>Dothideomycetidae</taxon>
        <taxon>Mycosphaerellales</taxon>
        <taxon>Extremaceae</taxon>
        <taxon>Saxophila</taxon>
    </lineage>
</organism>
<gene>
    <name evidence="1" type="ORF">LTR77_008361</name>
</gene>
<dbReference type="Proteomes" id="UP001337655">
    <property type="component" value="Unassembled WGS sequence"/>
</dbReference>
<comment type="caution">
    <text evidence="1">The sequence shown here is derived from an EMBL/GenBank/DDBJ whole genome shotgun (WGS) entry which is preliminary data.</text>
</comment>
<dbReference type="GeneID" id="89929694"/>
<proteinExistence type="predicted"/>
<evidence type="ECO:0000313" key="2">
    <source>
        <dbReference type="Proteomes" id="UP001337655"/>
    </source>
</evidence>
<dbReference type="RefSeq" id="XP_064656053.1">
    <property type="nucleotide sequence ID" value="XM_064805593.1"/>
</dbReference>
<protein>
    <submittedName>
        <fullName evidence="1">Uncharacterized protein</fullName>
    </submittedName>
</protein>
<keyword evidence="2" id="KW-1185">Reference proteome</keyword>
<reference evidence="1 2" key="1">
    <citation type="submission" date="2023-08" db="EMBL/GenBank/DDBJ databases">
        <title>Black Yeasts Isolated from many extreme environments.</title>
        <authorList>
            <person name="Coleine C."/>
            <person name="Stajich J.E."/>
            <person name="Selbmann L."/>
        </authorList>
    </citation>
    <scope>NUCLEOTIDE SEQUENCE [LARGE SCALE GENOMIC DNA]</scope>
    <source>
        <strain evidence="1 2">CCFEE 5935</strain>
    </source>
</reference>
<accession>A0AAV9P170</accession>